<evidence type="ECO:0000313" key="16">
    <source>
        <dbReference type="EMBL" id="TPX17579.1"/>
    </source>
</evidence>
<dbReference type="InterPro" id="IPR027268">
    <property type="entry name" value="Peptidase_M4/M1_CTD_sf"/>
</dbReference>
<dbReference type="FunFam" id="1.25.40.320:FF:000001">
    <property type="entry name" value="Leukotriene A(4) hydrolase"/>
    <property type="match status" value="1"/>
</dbReference>
<keyword evidence="9" id="KW-0482">Metalloprotease</keyword>
<dbReference type="InterPro" id="IPR016024">
    <property type="entry name" value="ARM-type_fold"/>
</dbReference>
<evidence type="ECO:0000256" key="5">
    <source>
        <dbReference type="ARBA" id="ARBA00022670"/>
    </source>
</evidence>
<reference evidence="16 17" key="1">
    <citation type="submission" date="2019-06" db="EMBL/GenBank/DDBJ databases">
        <title>Draft genome sequence of the filamentous fungus Phialemoniopsis curvata isolated from diesel fuel.</title>
        <authorList>
            <person name="Varaljay V.A."/>
            <person name="Lyon W.J."/>
            <person name="Crouch A.L."/>
            <person name="Drake C.E."/>
            <person name="Hollomon J.M."/>
            <person name="Nadeau L.J."/>
            <person name="Nunn H.S."/>
            <person name="Stevenson B.S."/>
            <person name="Bojanowski C.L."/>
            <person name="Crookes-Goodson W.J."/>
        </authorList>
    </citation>
    <scope>NUCLEOTIDE SEQUENCE [LARGE SCALE GENOMIC DNA]</scope>
    <source>
        <strain evidence="16 17">D216</strain>
    </source>
</reference>
<evidence type="ECO:0000256" key="4">
    <source>
        <dbReference type="ARBA" id="ARBA00022490"/>
    </source>
</evidence>
<dbReference type="Gene3D" id="3.30.2010.30">
    <property type="match status" value="1"/>
</dbReference>
<dbReference type="InterPro" id="IPR049980">
    <property type="entry name" value="LTA4H_cat"/>
</dbReference>
<dbReference type="GO" id="GO:0008237">
    <property type="term" value="F:metallopeptidase activity"/>
    <property type="evidence" value="ECO:0007669"/>
    <property type="project" value="UniProtKB-KW"/>
</dbReference>
<dbReference type="SUPFAM" id="SSF63737">
    <property type="entry name" value="Leukotriene A4 hydrolase N-terminal domain"/>
    <property type="match status" value="1"/>
</dbReference>
<evidence type="ECO:0000256" key="13">
    <source>
        <dbReference type="PIRSR" id="PIRSR634015-3"/>
    </source>
</evidence>
<dbReference type="InterPro" id="IPR015211">
    <property type="entry name" value="Peptidase_M1_C"/>
</dbReference>
<accession>A0A507BJL8</accession>
<comment type="cofactor">
    <cofactor evidence="13">
        <name>Zn(2+)</name>
        <dbReference type="ChEBI" id="CHEBI:29105"/>
    </cofactor>
    <text evidence="13">Binds 1 zinc ion per subunit.</text>
</comment>
<protein>
    <recommendedName>
        <fullName evidence="15">Peptidase M1 leukotriene A4 hydrolase/aminopeptidase C-terminal domain-containing protein</fullName>
    </recommendedName>
</protein>
<feature type="active site" description="Proton donor" evidence="11">
    <location>
        <position position="451"/>
    </location>
</feature>
<dbReference type="PANTHER" id="PTHR45726">
    <property type="entry name" value="LEUKOTRIENE A-4 HYDROLASE"/>
    <property type="match status" value="1"/>
</dbReference>
<dbReference type="SUPFAM" id="SSF55486">
    <property type="entry name" value="Metalloproteases ('zincins'), catalytic domain"/>
    <property type="match status" value="1"/>
</dbReference>
<dbReference type="Proteomes" id="UP000319257">
    <property type="component" value="Unassembled WGS sequence"/>
</dbReference>
<dbReference type="Pfam" id="PF09127">
    <property type="entry name" value="Leuk-A4-hydro_C"/>
    <property type="match status" value="1"/>
</dbReference>
<evidence type="ECO:0000256" key="7">
    <source>
        <dbReference type="ARBA" id="ARBA00022801"/>
    </source>
</evidence>
<dbReference type="GO" id="GO:0004301">
    <property type="term" value="F:epoxide hydrolase activity"/>
    <property type="evidence" value="ECO:0007669"/>
    <property type="project" value="TreeGrafter"/>
</dbReference>
<evidence type="ECO:0000256" key="11">
    <source>
        <dbReference type="PIRSR" id="PIRSR634015-1"/>
    </source>
</evidence>
<feature type="region of interest" description="Disordered" evidence="14">
    <location>
        <begin position="1"/>
        <end position="21"/>
    </location>
</feature>
<dbReference type="GeneID" id="41979560"/>
<evidence type="ECO:0000256" key="9">
    <source>
        <dbReference type="ARBA" id="ARBA00023049"/>
    </source>
</evidence>
<proteinExistence type="inferred from homology"/>
<evidence type="ECO:0000256" key="14">
    <source>
        <dbReference type="SAM" id="MobiDB-lite"/>
    </source>
</evidence>
<comment type="caution">
    <text evidence="16">The sequence shown here is derived from an EMBL/GenBank/DDBJ whole genome shotgun (WGS) entry which is preliminary data.</text>
</comment>
<dbReference type="InterPro" id="IPR014782">
    <property type="entry name" value="Peptidase_M1_dom"/>
</dbReference>
<dbReference type="FunFam" id="1.10.390.10:FF:000009">
    <property type="entry name" value="Leukotriene A(4) hydrolase"/>
    <property type="match status" value="1"/>
</dbReference>
<dbReference type="InterPro" id="IPR045357">
    <property type="entry name" value="Aminopeptidase_N-like_N"/>
</dbReference>
<keyword evidence="7" id="KW-0378">Hydrolase</keyword>
<dbReference type="GO" id="GO:0005634">
    <property type="term" value="C:nucleus"/>
    <property type="evidence" value="ECO:0007669"/>
    <property type="project" value="UniProtKB-SubCell"/>
</dbReference>
<dbReference type="GO" id="GO:0004177">
    <property type="term" value="F:aminopeptidase activity"/>
    <property type="evidence" value="ECO:0007669"/>
    <property type="project" value="TreeGrafter"/>
</dbReference>
<feature type="binding site" evidence="13">
    <location>
        <position position="386"/>
    </location>
    <ligand>
        <name>Zn(2+)</name>
        <dbReference type="ChEBI" id="CHEBI:29105"/>
        <note>catalytic</note>
    </ligand>
</feature>
<dbReference type="OrthoDB" id="79562at2759"/>
<dbReference type="PANTHER" id="PTHR45726:SF3">
    <property type="entry name" value="LEUKOTRIENE A-4 HYDROLASE"/>
    <property type="match status" value="1"/>
</dbReference>
<dbReference type="FunFam" id="2.60.40.1730:FF:000004">
    <property type="entry name" value="Leukotriene A(4) hydrolase"/>
    <property type="match status" value="1"/>
</dbReference>
<evidence type="ECO:0000256" key="10">
    <source>
        <dbReference type="ARBA" id="ARBA00023242"/>
    </source>
</evidence>
<evidence type="ECO:0000256" key="6">
    <source>
        <dbReference type="ARBA" id="ARBA00022723"/>
    </source>
</evidence>
<dbReference type="InterPro" id="IPR042097">
    <property type="entry name" value="Aminopeptidase_N-like_N_sf"/>
</dbReference>
<feature type="active site" description="Proton acceptor" evidence="11">
    <location>
        <position position="364"/>
    </location>
</feature>
<dbReference type="STRING" id="1093900.A0A507BJL8"/>
<dbReference type="RefSeq" id="XP_030999290.1">
    <property type="nucleotide sequence ID" value="XM_031134918.1"/>
</dbReference>
<dbReference type="InParanoid" id="A0A507BJL8"/>
<name>A0A507BJL8_9PEZI</name>
<dbReference type="GO" id="GO:0005829">
    <property type="term" value="C:cytosol"/>
    <property type="evidence" value="ECO:0007669"/>
    <property type="project" value="TreeGrafter"/>
</dbReference>
<dbReference type="CDD" id="cd09599">
    <property type="entry name" value="M1_LTA4H"/>
    <property type="match status" value="1"/>
</dbReference>
<dbReference type="AlphaFoldDB" id="A0A507BJL8"/>
<dbReference type="SMART" id="SM01263">
    <property type="entry name" value="Leuk-A4-hydro_C"/>
    <property type="match status" value="1"/>
</dbReference>
<dbReference type="InterPro" id="IPR038502">
    <property type="entry name" value="M1_LTA-4_hydro/amino_C_sf"/>
</dbReference>
<feature type="binding site" evidence="12">
    <location>
        <begin position="334"/>
        <end position="339"/>
    </location>
    <ligand>
        <name>a peptide</name>
        <dbReference type="ChEBI" id="CHEBI:60466"/>
    </ligand>
</feature>
<evidence type="ECO:0000256" key="8">
    <source>
        <dbReference type="ARBA" id="ARBA00022833"/>
    </source>
</evidence>
<dbReference type="FunCoup" id="A0A507BJL8">
    <property type="interactions" value="1006"/>
</dbReference>
<keyword evidence="4" id="KW-0963">Cytoplasm</keyword>
<dbReference type="SUPFAM" id="SSF48371">
    <property type="entry name" value="ARM repeat"/>
    <property type="match status" value="1"/>
</dbReference>
<dbReference type="GO" id="GO:0006508">
    <property type="term" value="P:proteolysis"/>
    <property type="evidence" value="ECO:0007669"/>
    <property type="project" value="UniProtKB-KW"/>
</dbReference>
<dbReference type="InterPro" id="IPR001930">
    <property type="entry name" value="Peptidase_M1"/>
</dbReference>
<keyword evidence="5" id="KW-0645">Protease</keyword>
<dbReference type="EMBL" id="SKBQ01000137">
    <property type="protein sequence ID" value="TPX17579.1"/>
    <property type="molecule type" value="Genomic_DNA"/>
</dbReference>
<dbReference type="Gene3D" id="1.10.390.10">
    <property type="entry name" value="Neutral Protease Domain 2"/>
    <property type="match status" value="1"/>
</dbReference>
<dbReference type="Pfam" id="PF17900">
    <property type="entry name" value="Peptidase_M1_N"/>
    <property type="match status" value="1"/>
</dbReference>
<dbReference type="Pfam" id="PF01433">
    <property type="entry name" value="Peptidase_M1"/>
    <property type="match status" value="1"/>
</dbReference>
<feature type="binding site" evidence="12">
    <location>
        <begin position="633"/>
        <end position="635"/>
    </location>
    <ligand>
        <name>a peptide</name>
        <dbReference type="ChEBI" id="CHEBI:60466"/>
    </ligand>
</feature>
<feature type="binding site" evidence="12">
    <location>
        <begin position="203"/>
        <end position="205"/>
    </location>
    <ligand>
        <name>a peptide</name>
        <dbReference type="ChEBI" id="CHEBI:60466"/>
    </ligand>
</feature>
<organism evidence="16 17">
    <name type="scientific">Thyridium curvatum</name>
    <dbReference type="NCBI Taxonomy" id="1093900"/>
    <lineage>
        <taxon>Eukaryota</taxon>
        <taxon>Fungi</taxon>
        <taxon>Dikarya</taxon>
        <taxon>Ascomycota</taxon>
        <taxon>Pezizomycotina</taxon>
        <taxon>Sordariomycetes</taxon>
        <taxon>Sordariomycetidae</taxon>
        <taxon>Thyridiales</taxon>
        <taxon>Thyridiaceae</taxon>
        <taxon>Thyridium</taxon>
    </lineage>
</organism>
<keyword evidence="17" id="KW-1185">Reference proteome</keyword>
<feature type="binding site" evidence="13">
    <location>
        <position position="367"/>
    </location>
    <ligand>
        <name>Zn(2+)</name>
        <dbReference type="ChEBI" id="CHEBI:29105"/>
        <note>catalytic</note>
    </ligand>
</feature>
<evidence type="ECO:0000259" key="15">
    <source>
        <dbReference type="SMART" id="SM01263"/>
    </source>
</evidence>
<evidence type="ECO:0000256" key="2">
    <source>
        <dbReference type="ARBA" id="ARBA00004496"/>
    </source>
</evidence>
<dbReference type="InterPro" id="IPR034015">
    <property type="entry name" value="M1_LTA4H"/>
</dbReference>
<evidence type="ECO:0000256" key="1">
    <source>
        <dbReference type="ARBA" id="ARBA00004123"/>
    </source>
</evidence>
<dbReference type="FunFam" id="3.30.2010.30:FF:000001">
    <property type="entry name" value="Leukotriene A(4) hydrolase"/>
    <property type="match status" value="1"/>
</dbReference>
<sequence>MRPFVSLSLRRAASSPPPRYLSTASLAGSRLRCALRLPPPSSAKHQSRAREQHRRFNKHLQVRTFYTRNMAKRDPSTQSNYDAWVTRHTTVNFEVDFESQALKGSVVLELESRTDSQSREVVLDSSYVDVRSVKVGGSAAQFAIKERTGPLGSPLHVEVPQGAPRGETLRLEMEVATTSKCSALQWLTPAQTSNKKAPFMFSQCQAIHNRSLFPCQDTPDVKSTYDFNIRSPYVVVASGVPATAADEAQQGEGGLYRFVQKVPIPSYLFALASGDIATARIGPRSVVATGPNELEQCRWELQEDMPKFMDVVERLVFPYRWGEYNVLVLPPSFPYGGMENPIFTFATPTIISGDRENVEVIAHELSHSWSGNLVTSCSWEHYWLNEGWTMYLERRIMAAIRGPAYFDFSAVIGWKHLEDTVQQFGADHVFTQLCVPHDGIDPDDAFSTVPYEKGFHMVWYLDRLVGRDNFDRFIPHYFEKYTNKSLDSYDFKDTFLAFFARPEYAHLADKLAGIDWEGRFYSRGLPPKPDFDTSMIDVCYALAEKWKDPSFTPSPSDVSSWTANQKLVLLGALQDAPEALAPDRSQRLAAAYGLDPERTRNVELLSAYYLVALRSRDAAAYAGVADLLGRVGRMKYVRPLFRELGKADRELALRTFERNRDFYHPICRAMVEKDLGLAGQE</sequence>
<dbReference type="GO" id="GO:0008270">
    <property type="term" value="F:zinc ion binding"/>
    <property type="evidence" value="ECO:0007669"/>
    <property type="project" value="InterPro"/>
</dbReference>
<keyword evidence="10" id="KW-0539">Nucleus</keyword>
<dbReference type="PRINTS" id="PR00756">
    <property type="entry name" value="ALADIPTASE"/>
</dbReference>
<comment type="subcellular location">
    <subcellularLocation>
        <location evidence="2">Cytoplasm</location>
    </subcellularLocation>
    <subcellularLocation>
        <location evidence="1">Nucleus</location>
    </subcellularLocation>
</comment>
<evidence type="ECO:0000256" key="12">
    <source>
        <dbReference type="PIRSR" id="PIRSR634015-2"/>
    </source>
</evidence>
<feature type="binding site" evidence="13">
    <location>
        <position position="363"/>
    </location>
    <ligand>
        <name>Zn(2+)</name>
        <dbReference type="ChEBI" id="CHEBI:29105"/>
        <note>catalytic</note>
    </ligand>
</feature>
<dbReference type="Gene3D" id="2.60.40.1730">
    <property type="entry name" value="tricorn interacting facor f3 domain"/>
    <property type="match status" value="1"/>
</dbReference>
<keyword evidence="6 13" id="KW-0479">Metal-binding</keyword>
<keyword evidence="8 13" id="KW-0862">Zinc</keyword>
<dbReference type="Gene3D" id="1.25.40.320">
    <property type="entry name" value="Peptidase M1, leukotriene A4 hydrolase/aminopeptidase C-terminal domain"/>
    <property type="match status" value="1"/>
</dbReference>
<gene>
    <name evidence="16" type="ORF">E0L32_012113</name>
</gene>
<comment type="similarity">
    <text evidence="3">Belongs to the peptidase M1 family.</text>
</comment>
<evidence type="ECO:0000313" key="17">
    <source>
        <dbReference type="Proteomes" id="UP000319257"/>
    </source>
</evidence>
<feature type="domain" description="Peptidase M1 leukotriene A4 hydrolase/aminopeptidase C-terminal" evidence="15">
    <location>
        <begin position="534"/>
        <end position="675"/>
    </location>
</feature>
<evidence type="ECO:0000256" key="3">
    <source>
        <dbReference type="ARBA" id="ARBA00010136"/>
    </source>
</evidence>